<reference evidence="1" key="1">
    <citation type="submission" date="2013-12" db="EMBL/GenBank/DDBJ databases">
        <authorList>
            <person name="DeBruyn J.M."/>
            <person name="Radosevich M."/>
            <person name="Wommack K.Eric."/>
            <person name="Polson S."/>
            <person name="Hauser L.J."/>
            <person name="Fawaz M.N."/>
            <person name="Korlach J."/>
            <person name="Tsai Y.-C."/>
        </authorList>
    </citation>
    <scope>NUCLEOTIDE SEQUENCE</scope>
    <source>
        <strain evidence="1">KBS708</strain>
        <plasmid evidence="1">1</plasmid>
    </source>
</reference>
<dbReference type="Proteomes" id="UP000019151">
    <property type="component" value="Plasmid 1"/>
</dbReference>
<reference evidence="1 3" key="2">
    <citation type="journal article" date="2014" name="Genome Announc.">
        <title>Genome Sequence and Methylome of Soil Bacterium Gemmatirosa kalamazoonensis KBS708T, a Member of the Rarely Cultivated Gemmatimonadetes Phylum.</title>
        <authorList>
            <person name="Debruyn J.M."/>
            <person name="Radosevich M."/>
            <person name="Wommack K.E."/>
            <person name="Polson S.W."/>
            <person name="Hauser L.J."/>
            <person name="Fawaz M.N."/>
            <person name="Korlach J."/>
            <person name="Tsai Y.C."/>
        </authorList>
    </citation>
    <scope>NUCLEOTIDE SEQUENCE [LARGE SCALE GENOMIC DNA]</scope>
    <source>
        <strain evidence="1 3">KBS708</strain>
        <plasmid evidence="1">1</plasmid>
        <plasmid evidence="3">Plasmid 1</plasmid>
    </source>
</reference>
<sequence>MRLTDPRAFIAPAPLFEEIGTGKLVDLRNDVWVHDGRHGRVWKIAAGVRFDGPSIPHLCQSVISRDDIGDVPALPHDVLYGAGGVVPSDPRIRYSRAEADDLFLDLMIDVGVAPVIAEAAHLAVRDFGAPHWRTL</sequence>
<evidence type="ECO:0000313" key="3">
    <source>
        <dbReference type="Proteomes" id="UP000019151"/>
    </source>
</evidence>
<dbReference type="OrthoDB" id="88276at2"/>
<dbReference type="KEGG" id="gba:J421_4654"/>
<keyword evidence="1" id="KW-0614">Plasmid</keyword>
<evidence type="ECO:0008006" key="4">
    <source>
        <dbReference type="Google" id="ProtNLM"/>
    </source>
</evidence>
<geneLocation type="plasmid" evidence="1 3">
    <name>1</name>
</geneLocation>
<dbReference type="InParanoid" id="W0RMW7"/>
<organism evidence="1 3">
    <name type="scientific">Gemmatirosa kalamazoonensis</name>
    <dbReference type="NCBI Taxonomy" id="861299"/>
    <lineage>
        <taxon>Bacteria</taxon>
        <taxon>Pseudomonadati</taxon>
        <taxon>Gemmatimonadota</taxon>
        <taxon>Gemmatimonadia</taxon>
        <taxon>Gemmatimonadales</taxon>
        <taxon>Gemmatimonadaceae</taxon>
        <taxon>Gemmatirosa</taxon>
    </lineage>
</organism>
<dbReference type="RefSeq" id="WP_148306500.1">
    <property type="nucleotide sequence ID" value="NZ_CP007129.1"/>
</dbReference>
<dbReference type="AlphaFoldDB" id="W0RMW7"/>
<dbReference type="EMBL" id="CP007129">
    <property type="protein sequence ID" value="AHG92121.1"/>
    <property type="molecule type" value="Genomic_DNA"/>
</dbReference>
<dbReference type="InterPro" id="IPR010767">
    <property type="entry name" value="Phage_CGC-2007_Cje0229"/>
</dbReference>
<keyword evidence="3" id="KW-1185">Reference proteome</keyword>
<dbReference type="HOGENOM" id="CLU_1882779_0_0_0"/>
<dbReference type="EMBL" id="CP007129">
    <property type="protein sequence ID" value="AHG92189.1"/>
    <property type="molecule type" value="Genomic_DNA"/>
</dbReference>
<accession>W0RMW7</accession>
<evidence type="ECO:0000313" key="1">
    <source>
        <dbReference type="EMBL" id="AHG92121.1"/>
    </source>
</evidence>
<dbReference type="KEGG" id="gba:J421_4586"/>
<proteinExistence type="predicted"/>
<dbReference type="Pfam" id="PF07087">
    <property type="entry name" value="DUF1353"/>
    <property type="match status" value="1"/>
</dbReference>
<protein>
    <recommendedName>
        <fullName evidence="4">DUF1353 domain-containing protein</fullName>
    </recommendedName>
</protein>
<evidence type="ECO:0000313" key="2">
    <source>
        <dbReference type="EMBL" id="AHG92189.1"/>
    </source>
</evidence>
<name>W0RMW7_9BACT</name>
<gene>
    <name evidence="1" type="ORF">J421_4586</name>
    <name evidence="2" type="ORF">J421_4654</name>
</gene>